<dbReference type="SUPFAM" id="SSF53448">
    <property type="entry name" value="Nucleotide-diphospho-sugar transferases"/>
    <property type="match status" value="1"/>
</dbReference>
<accession>A0A2V1HZ20</accession>
<sequence length="317" mass="35736">MARRPRRACGGLDWKGADMDSSSHSSVAVIIRTVDRPDFLRRAIDDVSAQTHSGWTIQIVNDGGDPEPVDLAVARARSTGIPVEVMHHRTGRGRSAAANAGIEATVSDYIVIHDDDDLWDAEFLTKTVAHLDAHPADAGVMVRTEIVYEVERDGIWSEVDRASFWPQLEQISYGEFLQSNRAVPISFLYRRAVHDKVGLYREDLHAVEDWEFYLRILAVENVALLDGRPLAFWMQRVGAHGAAGNSVFELAGDHERYDRLVRDEALRAYVASHGPGLPLFLARLVKDEVARQLDMRKNPVDIAVDRARRWRQNRRGR</sequence>
<dbReference type="CDD" id="cd00761">
    <property type="entry name" value="Glyco_tranf_GTA_type"/>
    <property type="match status" value="1"/>
</dbReference>
<dbReference type="OrthoDB" id="153025at2"/>
<dbReference type="EMBL" id="QEOP01000001">
    <property type="protein sequence ID" value="PVZ95864.1"/>
    <property type="molecule type" value="Genomic_DNA"/>
</dbReference>
<gene>
    <name evidence="2" type="ORF">DDQ50_05210</name>
</gene>
<dbReference type="Gene3D" id="3.90.550.10">
    <property type="entry name" value="Spore Coat Polysaccharide Biosynthesis Protein SpsA, Chain A"/>
    <property type="match status" value="1"/>
</dbReference>
<dbReference type="InterPro" id="IPR029044">
    <property type="entry name" value="Nucleotide-diphossugar_trans"/>
</dbReference>
<dbReference type="InterPro" id="IPR001173">
    <property type="entry name" value="Glyco_trans_2-like"/>
</dbReference>
<evidence type="ECO:0000313" key="3">
    <source>
        <dbReference type="Proteomes" id="UP000244893"/>
    </source>
</evidence>
<keyword evidence="2" id="KW-0808">Transferase</keyword>
<dbReference type="RefSeq" id="WP_116755598.1">
    <property type="nucleotide sequence ID" value="NZ_JBHUEX010000001.1"/>
</dbReference>
<evidence type="ECO:0000313" key="2">
    <source>
        <dbReference type="EMBL" id="PVZ95864.1"/>
    </source>
</evidence>
<dbReference type="GO" id="GO:0016740">
    <property type="term" value="F:transferase activity"/>
    <property type="evidence" value="ECO:0007669"/>
    <property type="project" value="UniProtKB-KW"/>
</dbReference>
<evidence type="ECO:0000259" key="1">
    <source>
        <dbReference type="Pfam" id="PF00535"/>
    </source>
</evidence>
<comment type="caution">
    <text evidence="2">The sequence shown here is derived from an EMBL/GenBank/DDBJ whole genome shotgun (WGS) entry which is preliminary data.</text>
</comment>
<feature type="domain" description="Glycosyltransferase 2-like" evidence="1">
    <location>
        <begin position="29"/>
        <end position="195"/>
    </location>
</feature>
<dbReference type="PANTHER" id="PTHR22916">
    <property type="entry name" value="GLYCOSYLTRANSFERASE"/>
    <property type="match status" value="1"/>
</dbReference>
<protein>
    <submittedName>
        <fullName evidence="2">Glycosyl transferase</fullName>
    </submittedName>
</protein>
<proteinExistence type="predicted"/>
<dbReference type="AlphaFoldDB" id="A0A2V1HZ20"/>
<dbReference type="Proteomes" id="UP000244893">
    <property type="component" value="Unassembled WGS sequence"/>
</dbReference>
<reference evidence="2 3" key="1">
    <citation type="submission" date="2018-05" db="EMBL/GenBank/DDBJ databases">
        <title>Amnibacterium sp. M8JJ-5, whole genome shotgun sequence.</title>
        <authorList>
            <person name="Tuo L."/>
        </authorList>
    </citation>
    <scope>NUCLEOTIDE SEQUENCE [LARGE SCALE GENOMIC DNA]</scope>
    <source>
        <strain evidence="2 3">M8JJ-5</strain>
    </source>
</reference>
<keyword evidence="3" id="KW-1185">Reference proteome</keyword>
<dbReference type="Pfam" id="PF00535">
    <property type="entry name" value="Glycos_transf_2"/>
    <property type="match status" value="1"/>
</dbReference>
<name>A0A2V1HZ20_9MICO</name>
<organism evidence="2 3">
    <name type="scientific">Amnibacterium flavum</name>
    <dbReference type="NCBI Taxonomy" id="2173173"/>
    <lineage>
        <taxon>Bacteria</taxon>
        <taxon>Bacillati</taxon>
        <taxon>Actinomycetota</taxon>
        <taxon>Actinomycetes</taxon>
        <taxon>Micrococcales</taxon>
        <taxon>Microbacteriaceae</taxon>
        <taxon>Amnibacterium</taxon>
    </lineage>
</organism>